<accession>A0A0M6ZNY0</accession>
<sequence>MPEADALSLIEREPPQIRDGLLELRRLILETAVETDGAGKIVETLKWGQPSYLTEKPKSGTTIRIAKDDSELGDIALYVSCSTSLVSEWRGLFPDLAFGGDRSLHLSLAKPLPLPELRQMIGMALTYHSRKKSR</sequence>
<reference evidence="3" key="1">
    <citation type="submission" date="2015-07" db="EMBL/GenBank/DDBJ databases">
        <authorList>
            <person name="Rodrigo-Torres Lidia"/>
            <person name="Arahal R.David."/>
        </authorList>
    </citation>
    <scope>NUCLEOTIDE SEQUENCE [LARGE SCALE GENOMIC DNA]</scope>
    <source>
        <strain evidence="3">CECT 5112</strain>
    </source>
</reference>
<protein>
    <recommendedName>
        <fullName evidence="1">YdhG-like domain-containing protein</fullName>
    </recommendedName>
</protein>
<gene>
    <name evidence="2" type="ORF">LAX5112_00312</name>
</gene>
<name>A0A0M6ZNY0_9HYPH</name>
<evidence type="ECO:0000313" key="3">
    <source>
        <dbReference type="Proteomes" id="UP000053235"/>
    </source>
</evidence>
<dbReference type="AlphaFoldDB" id="A0A0M6ZNY0"/>
<evidence type="ECO:0000313" key="2">
    <source>
        <dbReference type="EMBL" id="CTQ64479.1"/>
    </source>
</evidence>
<keyword evidence="3" id="KW-1185">Reference proteome</keyword>
<organism evidence="2 3">
    <name type="scientific">Roseibium alexandrii</name>
    <dbReference type="NCBI Taxonomy" id="388408"/>
    <lineage>
        <taxon>Bacteria</taxon>
        <taxon>Pseudomonadati</taxon>
        <taxon>Pseudomonadota</taxon>
        <taxon>Alphaproteobacteria</taxon>
        <taxon>Hyphomicrobiales</taxon>
        <taxon>Stappiaceae</taxon>
        <taxon>Roseibium</taxon>
    </lineage>
</organism>
<dbReference type="STRING" id="388408.LAX5112_00312"/>
<proteinExistence type="predicted"/>
<dbReference type="SUPFAM" id="SSF159888">
    <property type="entry name" value="YdhG-like"/>
    <property type="match status" value="1"/>
</dbReference>
<feature type="domain" description="YdhG-like" evidence="1">
    <location>
        <begin position="18"/>
        <end position="124"/>
    </location>
</feature>
<evidence type="ECO:0000259" key="1">
    <source>
        <dbReference type="Pfam" id="PF08818"/>
    </source>
</evidence>
<dbReference type="EMBL" id="CXWD01000001">
    <property type="protein sequence ID" value="CTQ64479.1"/>
    <property type="molecule type" value="Genomic_DNA"/>
</dbReference>
<dbReference type="RefSeq" id="WP_055670287.1">
    <property type="nucleotide sequence ID" value="NZ_CXWD01000001.1"/>
</dbReference>
<dbReference type="Proteomes" id="UP000053235">
    <property type="component" value="Unassembled WGS sequence"/>
</dbReference>
<dbReference type="Pfam" id="PF08818">
    <property type="entry name" value="DUF1801"/>
    <property type="match status" value="1"/>
</dbReference>
<dbReference type="InterPro" id="IPR014922">
    <property type="entry name" value="YdhG-like"/>
</dbReference>